<comment type="caution">
    <text evidence="5">The sequence shown here is derived from an EMBL/GenBank/DDBJ whole genome shotgun (WGS) entry which is preliminary data.</text>
</comment>
<reference evidence="5 6" key="1">
    <citation type="submission" date="2018-06" db="EMBL/GenBank/DDBJ databases">
        <title>Genomic Encyclopedia of Type Strains, Phase IV (KMG-IV): sequencing the most valuable type-strain genomes for metagenomic binning, comparative biology and taxonomic classification.</title>
        <authorList>
            <person name="Goeker M."/>
        </authorList>
    </citation>
    <scope>NUCLEOTIDE SEQUENCE [LARGE SCALE GENOMIC DNA]</scope>
    <source>
        <strain evidence="5 6">DSM 18048</strain>
    </source>
</reference>
<protein>
    <submittedName>
        <fullName evidence="5">Phosphoglucose isomerase-like protein</fullName>
    </submittedName>
</protein>
<evidence type="ECO:0000259" key="4">
    <source>
        <dbReference type="Pfam" id="PF18353"/>
    </source>
</evidence>
<dbReference type="GO" id="GO:0004347">
    <property type="term" value="F:glucose-6-phosphate isomerase activity"/>
    <property type="evidence" value="ECO:0007669"/>
    <property type="project" value="InterPro"/>
</dbReference>
<dbReference type="AlphaFoldDB" id="A0A318SAU0"/>
<dbReference type="Proteomes" id="UP000248326">
    <property type="component" value="Unassembled WGS sequence"/>
</dbReference>
<organism evidence="5 6">
    <name type="scientific">Deinococcus yavapaiensis KR-236</name>
    <dbReference type="NCBI Taxonomy" id="694435"/>
    <lineage>
        <taxon>Bacteria</taxon>
        <taxon>Thermotogati</taxon>
        <taxon>Deinococcota</taxon>
        <taxon>Deinococci</taxon>
        <taxon>Deinococcales</taxon>
        <taxon>Deinococcaceae</taxon>
        <taxon>Deinococcus</taxon>
    </lineage>
</organism>
<dbReference type="RefSeq" id="WP_110887148.1">
    <property type="nucleotide sequence ID" value="NZ_QJSX01000009.1"/>
</dbReference>
<accession>A0A318SAU0</accession>
<proteinExistence type="inferred from homology"/>
<gene>
    <name evidence="5" type="ORF">DES52_109135</name>
</gene>
<dbReference type="GO" id="GO:0005975">
    <property type="term" value="P:carbohydrate metabolic process"/>
    <property type="evidence" value="ECO:0007669"/>
    <property type="project" value="InterPro"/>
</dbReference>
<dbReference type="InterPro" id="IPR019490">
    <property type="entry name" value="Glu6P/Mann6P_isomerase_C"/>
</dbReference>
<dbReference type="OrthoDB" id="63943at2"/>
<name>A0A318SAU0_9DEIO</name>
<dbReference type="InterPro" id="IPR041001">
    <property type="entry name" value="PG_isomerase_N"/>
</dbReference>
<dbReference type="GO" id="GO:1901135">
    <property type="term" value="P:carbohydrate derivative metabolic process"/>
    <property type="evidence" value="ECO:0007669"/>
    <property type="project" value="InterPro"/>
</dbReference>
<dbReference type="SUPFAM" id="SSF53697">
    <property type="entry name" value="SIS domain"/>
    <property type="match status" value="1"/>
</dbReference>
<dbReference type="GO" id="GO:0004476">
    <property type="term" value="F:mannose-6-phosphate isomerase activity"/>
    <property type="evidence" value="ECO:0007669"/>
    <property type="project" value="InterPro"/>
</dbReference>
<dbReference type="Pfam" id="PF10432">
    <property type="entry name" value="bact-PGI_C"/>
    <property type="match status" value="1"/>
</dbReference>
<evidence type="ECO:0000256" key="2">
    <source>
        <dbReference type="ARBA" id="ARBA00023235"/>
    </source>
</evidence>
<evidence type="ECO:0000256" key="1">
    <source>
        <dbReference type="ARBA" id="ARBA00010523"/>
    </source>
</evidence>
<comment type="similarity">
    <text evidence="1">Belongs to the PGI/PMI family.</text>
</comment>
<dbReference type="GO" id="GO:0097367">
    <property type="term" value="F:carbohydrate derivative binding"/>
    <property type="evidence" value="ECO:0007669"/>
    <property type="project" value="InterPro"/>
</dbReference>
<keyword evidence="2 5" id="KW-0413">Isomerase</keyword>
<feature type="domain" description="Bifunctional glucose-6-phosphate/mannose-6-phosphate isomerase C-terminal" evidence="3">
    <location>
        <begin position="141"/>
        <end position="277"/>
    </location>
</feature>
<dbReference type="Pfam" id="PF18353">
    <property type="entry name" value="PG_isomerase_N"/>
    <property type="match status" value="1"/>
</dbReference>
<feature type="domain" description="Phosphoglucose isomerase N-terminal" evidence="4">
    <location>
        <begin position="4"/>
        <end position="114"/>
    </location>
</feature>
<dbReference type="Gene3D" id="3.40.50.10920">
    <property type="match status" value="1"/>
</dbReference>
<evidence type="ECO:0000259" key="3">
    <source>
        <dbReference type="Pfam" id="PF10432"/>
    </source>
</evidence>
<sequence length="294" mass="32032">MTNLQSELRNLPGSAEAYPAQDGPFGVIGLGEGALAAELLQSLVDRRLTREGTQFVLTSTEWEASAEDYMRLAEVSGAKALRFGGGELDKLAGLVERGVTATYHFAQRVAYATGHADEAQEAERLLAGVRDRCVPEVQEGNPARDLAWSLWTRTPLLLAPDQDAFLVWAWQLALARVGKSLSVPVERDALYILTGAFEARHESGDNRVALILGEEDDEMAIAREVLQTRVDEVIFVPYPEGVGGYSGGLATWYFALWVAFYLAERYGVSPEDASPLREVIASLESANDSGARLN</sequence>
<dbReference type="EMBL" id="QJSX01000009">
    <property type="protein sequence ID" value="PYE53361.1"/>
    <property type="molecule type" value="Genomic_DNA"/>
</dbReference>
<evidence type="ECO:0000313" key="6">
    <source>
        <dbReference type="Proteomes" id="UP000248326"/>
    </source>
</evidence>
<dbReference type="InterPro" id="IPR046348">
    <property type="entry name" value="SIS_dom_sf"/>
</dbReference>
<keyword evidence="6" id="KW-1185">Reference proteome</keyword>
<dbReference type="Gene3D" id="3.40.50.10490">
    <property type="entry name" value="Glucose-6-phosphate isomerase like protein, domain 1"/>
    <property type="match status" value="1"/>
</dbReference>
<evidence type="ECO:0000313" key="5">
    <source>
        <dbReference type="EMBL" id="PYE53361.1"/>
    </source>
</evidence>